<feature type="region of interest" description="Disordered" evidence="16">
    <location>
        <begin position="126"/>
        <end position="147"/>
    </location>
</feature>
<gene>
    <name evidence="19" type="ORF">AWZ03_002494</name>
</gene>
<dbReference type="InterPro" id="IPR002035">
    <property type="entry name" value="VWF_A"/>
</dbReference>
<evidence type="ECO:0000313" key="20">
    <source>
        <dbReference type="Proteomes" id="UP000295192"/>
    </source>
</evidence>
<keyword evidence="13" id="KW-1015">Disulfide bond</keyword>
<evidence type="ECO:0000256" key="12">
    <source>
        <dbReference type="ARBA" id="ARBA00023136"/>
    </source>
</evidence>
<accession>A0A484BTQ5</accession>
<name>A0A484BTQ5_DRONA</name>
<dbReference type="FunFam" id="3.40.50.410:FF:000062">
    <property type="entry name" value="Uncharacterized protein, isoform C"/>
    <property type="match status" value="1"/>
</dbReference>
<evidence type="ECO:0000256" key="15">
    <source>
        <dbReference type="ARBA" id="ARBA00023303"/>
    </source>
</evidence>
<feature type="compositionally biased region" description="Pro residues" evidence="16">
    <location>
        <begin position="132"/>
        <end position="141"/>
    </location>
</feature>
<evidence type="ECO:0000256" key="3">
    <source>
        <dbReference type="ARBA" id="ARBA00022568"/>
    </source>
</evidence>
<evidence type="ECO:0000256" key="16">
    <source>
        <dbReference type="SAM" id="MobiDB-lite"/>
    </source>
</evidence>
<dbReference type="PANTHER" id="PTHR10166:SF63">
    <property type="entry name" value="STRAIGHTJACKET, ISOFORM C"/>
    <property type="match status" value="1"/>
</dbReference>
<comment type="subcellular location">
    <subcellularLocation>
        <location evidence="1">Membrane</location>
        <topology evidence="1">Single-pass type I membrane protein</topology>
    </subcellularLocation>
</comment>
<keyword evidence="14" id="KW-0325">Glycoprotein</keyword>
<keyword evidence="5" id="KW-0812">Transmembrane</keyword>
<evidence type="ECO:0000259" key="18">
    <source>
        <dbReference type="PROSITE" id="PS50234"/>
    </source>
</evidence>
<dbReference type="CDD" id="cd12912">
    <property type="entry name" value="PDC2_MCP_like"/>
    <property type="match status" value="1"/>
</dbReference>
<dbReference type="Pfam" id="PF08473">
    <property type="entry name" value="VGCC_alpha2"/>
    <property type="match status" value="1"/>
</dbReference>
<keyword evidence="12" id="KW-0472">Membrane</keyword>
<keyword evidence="9" id="KW-0851">Voltage-gated channel</keyword>
<dbReference type="SUPFAM" id="SSF53300">
    <property type="entry name" value="vWA-like"/>
    <property type="match status" value="1"/>
</dbReference>
<feature type="chain" id="PRO_5019774509" description="VWFA domain-containing protein" evidence="17">
    <location>
        <begin position="29"/>
        <end position="1100"/>
    </location>
</feature>
<comment type="caution">
    <text evidence="19">The sequence shown here is derived from an EMBL/GenBank/DDBJ whole genome shotgun (WGS) entry which is preliminary data.</text>
</comment>
<evidence type="ECO:0000256" key="11">
    <source>
        <dbReference type="ARBA" id="ARBA00023065"/>
    </source>
</evidence>
<dbReference type="AlphaFoldDB" id="A0A484BTQ5"/>
<keyword evidence="10" id="KW-1133">Transmembrane helix</keyword>
<feature type="domain" description="VWFA" evidence="18">
    <location>
        <begin position="157"/>
        <end position="341"/>
    </location>
</feature>
<dbReference type="Pfam" id="PF08399">
    <property type="entry name" value="VWA_N"/>
    <property type="match status" value="1"/>
</dbReference>
<keyword evidence="20" id="KW-1185">Reference proteome</keyword>
<evidence type="ECO:0000256" key="10">
    <source>
        <dbReference type="ARBA" id="ARBA00022989"/>
    </source>
</evidence>
<evidence type="ECO:0000256" key="4">
    <source>
        <dbReference type="ARBA" id="ARBA00022673"/>
    </source>
</evidence>
<dbReference type="GO" id="GO:0005245">
    <property type="term" value="F:voltage-gated calcium channel activity"/>
    <property type="evidence" value="ECO:0007669"/>
    <property type="project" value="TreeGrafter"/>
</dbReference>
<sequence length="1100" mass="126920">MARPFWVWRRLCLSLLFVFIHSTPTANGDKINYNLVHSWADKLGLELFSLGDFITRRKEVQESFKEAKVVTRQGGVIVESMAKEIEMMMDLKVSAVRRIMDTAENTALSHQNDMADKMFSYYNAKSMAEPGEPTPPAPTTPPDMDDQIGEPLIYVPPKVLVLEPRPEFHNTPVNFSVSSVHVPVNVFDRGTNDFVNIFTFDKEVSPVVGCFEDTLIQANLGNIRELKEGIESFKPKSIANYTAALTRAFEILEETKINSRGAQCNQAIMIIGDGAPENNQEVFQLHNWRDPPYRPVRVFTYLIGKEVANWDDIRWMACENQGYYVHLSDTAEVREMVLNYIPVMARPLVLGRHDHPVIWTQVYADLEDTKLSDYLWDIKQCEEQKADVLEYWKVHDRMLEPAEMHRREYRRMKETWNQPVDSNVYQFMTTVSMPIYDRRENATRIANILGVAGTDVPISEIKKLLSPFMLGVNGYAFIVTNNGYVLFHPDFRPIFQGYILKPAYNSVDMIEVELLDDDRAARDFNPVLMTIRDSIINQSTGSKWMLVKNHFDEMKRVARVKRQYYWTAIKNTPFTLVITYPERYGVSRVEPRTEQDIHRTYITGKNIRSFFDGKRWKIHPDWLFCKQTNKTFRTPETELLYFVDRMSEPGWHWPSSRSALPPEHAAAIYCDRQLMQSLVFDARVTKWFSNSTSFNARDKEEKRHEFKQRFGITVAFLATHSGLTRWHEFHSNMAEQPSAGESFSQNNKRAIDEIWYKRAVDQYFVHKESFVYSVPFDAGESGSEIIVTASNAIFHNESSKSAPAAVVGFQFQHSAFYKLFHNITGNACAVDDKDCYILDNNGFVIISSRVHETGRFFGEVNGAIMMRLVEERVYKRVIVYDYQAVCFESKTEINASNTLLSPLFHLLRVGKWLLHTALWYIVQLMRLAPGISAHYNDVYMDANGTEQEPEDHGQTKNAAWLRHLTLRRTRLKSCDMQRELYTLYNEKDNVVYNMTAHACERPFVVLPIPNSNLILLVIDQLCPRDVALVLTVNPAPINYPLAPNETFSCYKHAREFNRVRPQSCISRHANESAIKLCGKGCTLYANLTLLLLSHALSRLL</sequence>
<evidence type="ECO:0000256" key="1">
    <source>
        <dbReference type="ARBA" id="ARBA00004479"/>
    </source>
</evidence>
<evidence type="ECO:0000256" key="6">
    <source>
        <dbReference type="ARBA" id="ARBA00022723"/>
    </source>
</evidence>
<dbReference type="PANTHER" id="PTHR10166">
    <property type="entry name" value="VOLTAGE-DEPENDENT CALCIUM CHANNEL SUBUNIT ALPHA-2/DELTA-RELATED"/>
    <property type="match status" value="1"/>
</dbReference>
<keyword evidence="8" id="KW-0106">Calcium</keyword>
<evidence type="ECO:0000256" key="9">
    <source>
        <dbReference type="ARBA" id="ARBA00022882"/>
    </source>
</evidence>
<evidence type="ECO:0000256" key="13">
    <source>
        <dbReference type="ARBA" id="ARBA00023157"/>
    </source>
</evidence>
<dbReference type="STRING" id="7232.A0A484BTQ5"/>
<keyword evidence="15" id="KW-0407">Ion channel</keyword>
<dbReference type="InterPro" id="IPR036465">
    <property type="entry name" value="vWFA_dom_sf"/>
</dbReference>
<dbReference type="EMBL" id="LSRL02000011">
    <property type="protein sequence ID" value="TDG51131.1"/>
    <property type="molecule type" value="Genomic_DNA"/>
</dbReference>
<keyword evidence="2" id="KW-0813">Transport</keyword>
<dbReference type="GO" id="GO:0046872">
    <property type="term" value="F:metal ion binding"/>
    <property type="evidence" value="ECO:0007669"/>
    <property type="project" value="UniProtKB-KW"/>
</dbReference>
<keyword evidence="3" id="KW-0109">Calcium transport</keyword>
<keyword evidence="11" id="KW-0406">Ion transport</keyword>
<dbReference type="GO" id="GO:0005891">
    <property type="term" value="C:voltage-gated calcium channel complex"/>
    <property type="evidence" value="ECO:0007669"/>
    <property type="project" value="TreeGrafter"/>
</dbReference>
<evidence type="ECO:0000256" key="2">
    <source>
        <dbReference type="ARBA" id="ARBA00022448"/>
    </source>
</evidence>
<dbReference type="PROSITE" id="PS50234">
    <property type="entry name" value="VWFA"/>
    <property type="match status" value="1"/>
</dbReference>
<keyword evidence="6" id="KW-0479">Metal-binding</keyword>
<feature type="signal peptide" evidence="17">
    <location>
        <begin position="1"/>
        <end position="28"/>
    </location>
</feature>
<keyword evidence="4" id="KW-0107">Calcium channel</keyword>
<evidence type="ECO:0000256" key="7">
    <source>
        <dbReference type="ARBA" id="ARBA00022729"/>
    </source>
</evidence>
<evidence type="ECO:0000256" key="8">
    <source>
        <dbReference type="ARBA" id="ARBA00022837"/>
    </source>
</evidence>
<dbReference type="InterPro" id="IPR013680">
    <property type="entry name" value="VDCC_a2/dsu"/>
</dbReference>
<organism evidence="19 20">
    <name type="scientific">Drosophila navojoa</name>
    <name type="common">Fruit fly</name>
    <dbReference type="NCBI Taxonomy" id="7232"/>
    <lineage>
        <taxon>Eukaryota</taxon>
        <taxon>Metazoa</taxon>
        <taxon>Ecdysozoa</taxon>
        <taxon>Arthropoda</taxon>
        <taxon>Hexapoda</taxon>
        <taxon>Insecta</taxon>
        <taxon>Pterygota</taxon>
        <taxon>Neoptera</taxon>
        <taxon>Endopterygota</taxon>
        <taxon>Diptera</taxon>
        <taxon>Brachycera</taxon>
        <taxon>Muscomorpha</taxon>
        <taxon>Ephydroidea</taxon>
        <taxon>Drosophilidae</taxon>
        <taxon>Drosophila</taxon>
    </lineage>
</organism>
<keyword evidence="7 17" id="KW-0732">Signal</keyword>
<dbReference type="FunFam" id="3.30.450.20:FF:000057">
    <property type="entry name" value="Voltage-dependent calcium channel subunit alpha-2/delta-4"/>
    <property type="match status" value="1"/>
</dbReference>
<dbReference type="InterPro" id="IPR013608">
    <property type="entry name" value="VWA_N"/>
</dbReference>
<dbReference type="Proteomes" id="UP000295192">
    <property type="component" value="Unassembled WGS sequence"/>
</dbReference>
<dbReference type="OMA" id="KIWYKSE"/>
<dbReference type="Gene3D" id="3.30.450.20">
    <property type="entry name" value="PAS domain"/>
    <property type="match status" value="1"/>
</dbReference>
<evidence type="ECO:0000256" key="17">
    <source>
        <dbReference type="SAM" id="SignalP"/>
    </source>
</evidence>
<dbReference type="Gene3D" id="3.40.50.410">
    <property type="entry name" value="von Willebrand factor, type A domain"/>
    <property type="match status" value="1"/>
</dbReference>
<dbReference type="OrthoDB" id="10054666at2759"/>
<proteinExistence type="predicted"/>
<dbReference type="InterPro" id="IPR051173">
    <property type="entry name" value="Ca_channel_alpha-2/delta"/>
</dbReference>
<evidence type="ECO:0000256" key="14">
    <source>
        <dbReference type="ARBA" id="ARBA00023180"/>
    </source>
</evidence>
<evidence type="ECO:0000313" key="19">
    <source>
        <dbReference type="EMBL" id="TDG51131.1"/>
    </source>
</evidence>
<evidence type="ECO:0000256" key="5">
    <source>
        <dbReference type="ARBA" id="ARBA00022692"/>
    </source>
</evidence>
<protein>
    <recommendedName>
        <fullName evidence="18">VWFA domain-containing protein</fullName>
    </recommendedName>
</protein>
<reference evidence="19 20" key="1">
    <citation type="journal article" date="2019" name="J. Hered.">
        <title>An Improved Genome Assembly for Drosophila navojoa, the Basal Species in the mojavensis Cluster.</title>
        <authorList>
            <person name="Vanderlinde T."/>
            <person name="Dupim E.G."/>
            <person name="Nazario-Yepiz N.O."/>
            <person name="Carvalho A.B."/>
        </authorList>
    </citation>
    <scope>NUCLEOTIDE SEQUENCE [LARGE SCALE GENOMIC DNA]</scope>
    <source>
        <strain evidence="19">Navoj_Jal97</strain>
        <tissue evidence="19">Whole organism</tissue>
    </source>
</reference>